<dbReference type="InterPro" id="IPR036097">
    <property type="entry name" value="HisK_dim/P_sf"/>
</dbReference>
<dbReference type="InterPro" id="IPR035965">
    <property type="entry name" value="PAS-like_dom_sf"/>
</dbReference>
<evidence type="ECO:0000259" key="8">
    <source>
        <dbReference type="PROSITE" id="PS50112"/>
    </source>
</evidence>
<accession>A0A8J7VSX0</accession>
<comment type="catalytic activity">
    <reaction evidence="1">
        <text>ATP + protein L-histidine = ADP + protein N-phospho-L-histidine.</text>
        <dbReference type="EC" id="2.7.13.3"/>
    </reaction>
</comment>
<evidence type="ECO:0000259" key="6">
    <source>
        <dbReference type="PROSITE" id="PS50109"/>
    </source>
</evidence>
<dbReference type="EC" id="2.7.13.3" evidence="2"/>
<dbReference type="InterPro" id="IPR001610">
    <property type="entry name" value="PAC"/>
</dbReference>
<evidence type="ECO:0000259" key="7">
    <source>
        <dbReference type="PROSITE" id="PS50110"/>
    </source>
</evidence>
<dbReference type="InterPro" id="IPR001789">
    <property type="entry name" value="Sig_transdc_resp-reg_receiver"/>
</dbReference>
<dbReference type="PANTHER" id="PTHR43065:SF49">
    <property type="entry name" value="HISTIDINE KINASE"/>
    <property type="match status" value="1"/>
</dbReference>
<dbReference type="PROSITE" id="PS50112">
    <property type="entry name" value="PAS"/>
    <property type="match status" value="2"/>
</dbReference>
<dbReference type="InterPro" id="IPR036890">
    <property type="entry name" value="HATPase_C_sf"/>
</dbReference>
<evidence type="ECO:0000256" key="4">
    <source>
        <dbReference type="PROSITE-ProRule" id="PRU00169"/>
    </source>
</evidence>
<feature type="modified residue" description="4-aspartylphosphate" evidence="4">
    <location>
        <position position="573"/>
    </location>
</feature>
<protein>
    <recommendedName>
        <fullName evidence="2">histidine kinase</fullName>
        <ecNumber evidence="2">2.7.13.3</ecNumber>
    </recommendedName>
</protein>
<reference evidence="10" key="2">
    <citation type="submission" date="2021-04" db="EMBL/GenBank/DDBJ databases">
        <authorList>
            <person name="Karlyshev A.V."/>
        </authorList>
    </citation>
    <scope>NUCLEOTIDE SEQUENCE</scope>
    <source>
        <strain evidence="10">LMG 29479</strain>
    </source>
</reference>
<name>A0A8J7VSX0_9GAMM</name>
<dbReference type="SMART" id="SM00387">
    <property type="entry name" value="HATPase_c"/>
    <property type="match status" value="1"/>
</dbReference>
<dbReference type="Gene3D" id="3.30.565.10">
    <property type="entry name" value="Histidine kinase-like ATPase, C-terminal domain"/>
    <property type="match status" value="1"/>
</dbReference>
<dbReference type="PROSITE" id="PS50109">
    <property type="entry name" value="HIS_KIN"/>
    <property type="match status" value="1"/>
</dbReference>
<dbReference type="EMBL" id="JAGQFT020000001">
    <property type="protein sequence ID" value="MBS7455554.1"/>
    <property type="molecule type" value="Genomic_DNA"/>
</dbReference>
<dbReference type="SMART" id="SM00091">
    <property type="entry name" value="PAS"/>
    <property type="match status" value="2"/>
</dbReference>
<dbReference type="EMBL" id="JAGQFT010000004">
    <property type="protein sequence ID" value="MBR0561183.1"/>
    <property type="molecule type" value="Genomic_DNA"/>
</dbReference>
<evidence type="ECO:0000313" key="10">
    <source>
        <dbReference type="EMBL" id="MBR0561183.1"/>
    </source>
</evidence>
<dbReference type="Gene3D" id="3.40.50.2300">
    <property type="match status" value="1"/>
</dbReference>
<dbReference type="NCBIfam" id="TIGR00229">
    <property type="entry name" value="sensory_box"/>
    <property type="match status" value="2"/>
</dbReference>
<dbReference type="GO" id="GO:0000155">
    <property type="term" value="F:phosphorelay sensor kinase activity"/>
    <property type="evidence" value="ECO:0007669"/>
    <property type="project" value="InterPro"/>
</dbReference>
<dbReference type="Gene3D" id="1.10.287.130">
    <property type="match status" value="1"/>
</dbReference>
<dbReference type="Pfam" id="PF00512">
    <property type="entry name" value="HisKA"/>
    <property type="match status" value="1"/>
</dbReference>
<dbReference type="InterPro" id="IPR003594">
    <property type="entry name" value="HATPase_dom"/>
</dbReference>
<dbReference type="SUPFAM" id="SSF55874">
    <property type="entry name" value="ATPase domain of HSP90 chaperone/DNA topoisomerase II/histidine kinase"/>
    <property type="match status" value="1"/>
</dbReference>
<dbReference type="InterPro" id="IPR000700">
    <property type="entry name" value="PAS-assoc_C"/>
</dbReference>
<dbReference type="InterPro" id="IPR005467">
    <property type="entry name" value="His_kinase_dom"/>
</dbReference>
<dbReference type="InterPro" id="IPR011006">
    <property type="entry name" value="CheY-like_superfamily"/>
</dbReference>
<evidence type="ECO:0000256" key="1">
    <source>
        <dbReference type="ARBA" id="ARBA00000085"/>
    </source>
</evidence>
<dbReference type="AlphaFoldDB" id="A0A8J7VSX0"/>
<dbReference type="Proteomes" id="UP000675747">
    <property type="component" value="Unassembled WGS sequence"/>
</dbReference>
<keyword evidence="3 4" id="KW-0597">Phosphoprotein</keyword>
<feature type="domain" description="PAS" evidence="8">
    <location>
        <begin position="140"/>
        <end position="213"/>
    </location>
</feature>
<dbReference type="Pfam" id="PF13426">
    <property type="entry name" value="PAS_9"/>
    <property type="match status" value="2"/>
</dbReference>
<dbReference type="Pfam" id="PF00072">
    <property type="entry name" value="Response_reg"/>
    <property type="match status" value="1"/>
</dbReference>
<reference evidence="11 12" key="1">
    <citation type="journal article" date="2021" name="Microbiol. Resour. Announc.">
        <title>Draft Genome Sequence of Coralloluteibacterium stylophorae LMG 29479T.</title>
        <authorList>
            <person name="Karlyshev A.V."/>
            <person name="Kudryashova E.B."/>
            <person name="Ariskina E.V."/>
            <person name="Conroy A.P."/>
            <person name="Abidueva E.Y."/>
        </authorList>
    </citation>
    <scope>NUCLEOTIDE SEQUENCE [LARGE SCALE GENOMIC DNA]</scope>
    <source>
        <strain evidence="11 12">LMG 29479</strain>
    </source>
</reference>
<dbReference type="PROSITE" id="PS50110">
    <property type="entry name" value="RESPONSE_REGULATORY"/>
    <property type="match status" value="1"/>
</dbReference>
<dbReference type="InterPro" id="IPR000014">
    <property type="entry name" value="PAS"/>
</dbReference>
<dbReference type="SMART" id="SM00388">
    <property type="entry name" value="HisKA"/>
    <property type="match status" value="1"/>
</dbReference>
<feature type="domain" description="PAC" evidence="9">
    <location>
        <begin position="87"/>
        <end position="139"/>
    </location>
</feature>
<dbReference type="RefSeq" id="WP_211925148.1">
    <property type="nucleotide sequence ID" value="NZ_JAGQFT020000001.1"/>
</dbReference>
<keyword evidence="12" id="KW-1185">Reference proteome</keyword>
<dbReference type="SMART" id="SM00086">
    <property type="entry name" value="PAC"/>
    <property type="match status" value="2"/>
</dbReference>
<feature type="domain" description="Histidine kinase" evidence="6">
    <location>
        <begin position="287"/>
        <end position="504"/>
    </location>
</feature>
<evidence type="ECO:0000313" key="12">
    <source>
        <dbReference type="Proteomes" id="UP000675747"/>
    </source>
</evidence>
<feature type="domain" description="PAC" evidence="9">
    <location>
        <begin position="215"/>
        <end position="267"/>
    </location>
</feature>
<proteinExistence type="predicted"/>
<dbReference type="InterPro" id="IPR003661">
    <property type="entry name" value="HisK_dim/P_dom"/>
</dbReference>
<dbReference type="Gene3D" id="3.30.450.20">
    <property type="entry name" value="PAS domain"/>
    <property type="match status" value="2"/>
</dbReference>
<evidence type="ECO:0000313" key="11">
    <source>
        <dbReference type="EMBL" id="MBS7455554.1"/>
    </source>
</evidence>
<dbReference type="PANTHER" id="PTHR43065">
    <property type="entry name" value="SENSOR HISTIDINE KINASE"/>
    <property type="match status" value="1"/>
</dbReference>
<dbReference type="SUPFAM" id="SSF47384">
    <property type="entry name" value="Homodimeric domain of signal transducing histidine kinase"/>
    <property type="match status" value="1"/>
</dbReference>
<dbReference type="SUPFAM" id="SSF52172">
    <property type="entry name" value="CheY-like"/>
    <property type="match status" value="1"/>
</dbReference>
<dbReference type="CDD" id="cd00130">
    <property type="entry name" value="PAS"/>
    <property type="match status" value="2"/>
</dbReference>
<dbReference type="SUPFAM" id="SSF55785">
    <property type="entry name" value="PYP-like sensor domain (PAS domain)"/>
    <property type="match status" value="2"/>
</dbReference>
<feature type="coiled-coil region" evidence="5">
    <location>
        <begin position="251"/>
        <end position="278"/>
    </location>
</feature>
<evidence type="ECO:0000256" key="5">
    <source>
        <dbReference type="SAM" id="Coils"/>
    </source>
</evidence>
<comment type="caution">
    <text evidence="10">The sequence shown here is derived from an EMBL/GenBank/DDBJ whole genome shotgun (WGS) entry which is preliminary data.</text>
</comment>
<dbReference type="PROSITE" id="PS50113">
    <property type="entry name" value="PAC"/>
    <property type="match status" value="2"/>
</dbReference>
<organism evidence="10">
    <name type="scientific">Coralloluteibacterium stylophorae</name>
    <dbReference type="NCBI Taxonomy" id="1776034"/>
    <lineage>
        <taxon>Bacteria</taxon>
        <taxon>Pseudomonadati</taxon>
        <taxon>Pseudomonadota</taxon>
        <taxon>Gammaproteobacteria</taxon>
        <taxon>Lysobacterales</taxon>
        <taxon>Lysobacteraceae</taxon>
        <taxon>Coralloluteibacterium</taxon>
    </lineage>
</organism>
<keyword evidence="5" id="KW-0175">Coiled coil</keyword>
<dbReference type="SMART" id="SM00448">
    <property type="entry name" value="REC"/>
    <property type="match status" value="1"/>
</dbReference>
<evidence type="ECO:0000256" key="2">
    <source>
        <dbReference type="ARBA" id="ARBA00012438"/>
    </source>
</evidence>
<evidence type="ECO:0000256" key="3">
    <source>
        <dbReference type="ARBA" id="ARBA00022553"/>
    </source>
</evidence>
<dbReference type="InterPro" id="IPR004358">
    <property type="entry name" value="Sig_transdc_His_kin-like_C"/>
</dbReference>
<sequence>MHERDAGADQLPSEAYRFLVDAVADYAIYMLDPGGRVISWNTGAERIKGYARDEILGQHFSRFFTEPDRAAGRPQQAIEAALGSGHHHDEGWRLRKDGSRFWALTVLEVVHDDDGRLVGLAKITRDMSQQRALQQALVDSERAFRLLVEGVTDYAIYMLDPHGRINSWNTGAERIKGYVGDEVIGAHFSMFYTPEDRDAGHPQRNLRLALEQGRYEAEGWRVRKDGRRFWANVVIDPIRAPGGGHVGFAKVTRDITERREAQQRLDEVREQLQQAQKLEAIGQLTGGVAHDFNNLLTIIRGAADLAGRFDCDERVRRQIDVIASAAEQGAAITRQLLSFARRQPLHTAPVSPAELVRRILPLLRQPLRRGITLGSEIADDLPEIEIDAHQLELALLNLVINARDAIRGDGEVRIDVRRLRLDGGFDGLVGEFIAFAVRDTGSGIPPELRARVFEPFFTTKQFGKGTGLGLSQAYGFARQSGGTVRIDSEPGAGTTVAILLPAVPPRDRGRDPAPAPPASPARHVLLVEDDTDLAAIAAAMLEMMGFEVTTAHGADEAQRAMAAMPRIDLLFSDIVMPGGMNGIELANHARRRLPELPILLTSGFSTMRDDGPAHYPILDKPYTYERLERALRDAVGTAVD</sequence>
<feature type="domain" description="Response regulatory" evidence="7">
    <location>
        <begin position="523"/>
        <end position="635"/>
    </location>
</feature>
<feature type="domain" description="PAS" evidence="8">
    <location>
        <begin position="12"/>
        <end position="85"/>
    </location>
</feature>
<gene>
    <name evidence="11" type="ORF">KB893_000190</name>
    <name evidence="10" type="ORF">KB893_01415</name>
</gene>
<dbReference type="Pfam" id="PF02518">
    <property type="entry name" value="HATPase_c"/>
    <property type="match status" value="1"/>
</dbReference>
<evidence type="ECO:0000259" key="9">
    <source>
        <dbReference type="PROSITE" id="PS50113"/>
    </source>
</evidence>
<dbReference type="PRINTS" id="PR00344">
    <property type="entry name" value="BCTRLSENSOR"/>
</dbReference>
<dbReference type="CDD" id="cd00082">
    <property type="entry name" value="HisKA"/>
    <property type="match status" value="1"/>
</dbReference>